<gene>
    <name evidence="2" type="ORF">SMD44_05971</name>
</gene>
<evidence type="ECO:0000259" key="1">
    <source>
        <dbReference type="Pfam" id="PF04149"/>
    </source>
</evidence>
<feature type="domain" description="DUF397" evidence="1">
    <location>
        <begin position="7"/>
        <end position="62"/>
    </location>
</feature>
<dbReference type="Pfam" id="PF04149">
    <property type="entry name" value="DUF397"/>
    <property type="match status" value="1"/>
</dbReference>
<protein>
    <recommendedName>
        <fullName evidence="1">DUF397 domain-containing protein</fullName>
    </recommendedName>
</protein>
<dbReference type="InterPro" id="IPR007278">
    <property type="entry name" value="DUF397"/>
</dbReference>
<dbReference type="AlphaFoldDB" id="A0A1Z1WJG3"/>
<evidence type="ECO:0000313" key="3">
    <source>
        <dbReference type="Proteomes" id="UP000195880"/>
    </source>
</evidence>
<sequence>MTTESPRWFTSSHSGNGGQCMEVAVNLAAAHGTVPVRDSKHPDGPVLPLAARAFVAFVGSVKDGDLGAR</sequence>
<dbReference type="RefSeq" id="WP_087885876.1">
    <property type="nucleotide sequence ID" value="NZ_CP021748.1"/>
</dbReference>
<proteinExistence type="predicted"/>
<organism evidence="2 3">
    <name type="scientific">Streptomyces alboflavus</name>
    <dbReference type="NCBI Taxonomy" id="67267"/>
    <lineage>
        <taxon>Bacteria</taxon>
        <taxon>Bacillati</taxon>
        <taxon>Actinomycetota</taxon>
        <taxon>Actinomycetes</taxon>
        <taxon>Kitasatosporales</taxon>
        <taxon>Streptomycetaceae</taxon>
        <taxon>Streptomyces</taxon>
    </lineage>
</organism>
<dbReference type="KEGG" id="salf:SMD44_05971"/>
<dbReference type="STRING" id="67267.GCA_000716675_06098"/>
<accession>A0A1Z1WJG3</accession>
<dbReference type="OrthoDB" id="4570646at2"/>
<dbReference type="EMBL" id="CP021748">
    <property type="protein sequence ID" value="ARX86499.1"/>
    <property type="molecule type" value="Genomic_DNA"/>
</dbReference>
<reference evidence="2 3" key="1">
    <citation type="submission" date="2017-05" db="EMBL/GenBank/DDBJ databases">
        <title>Streptomyces alboflavus Genome sequencing and assembly.</title>
        <authorList>
            <person name="Wang Y."/>
            <person name="Du B."/>
            <person name="Ding Y."/>
            <person name="Liu H."/>
            <person name="Hou Q."/>
            <person name="Liu K."/>
            <person name="Wang C."/>
            <person name="Yao L."/>
        </authorList>
    </citation>
    <scope>NUCLEOTIDE SEQUENCE [LARGE SCALE GENOMIC DNA]</scope>
    <source>
        <strain evidence="2 3">MDJK44</strain>
    </source>
</reference>
<dbReference type="Proteomes" id="UP000195880">
    <property type="component" value="Chromosome"/>
</dbReference>
<keyword evidence="3" id="KW-1185">Reference proteome</keyword>
<name>A0A1Z1WJG3_9ACTN</name>
<evidence type="ECO:0000313" key="2">
    <source>
        <dbReference type="EMBL" id="ARX86499.1"/>
    </source>
</evidence>